<reference evidence="1" key="1">
    <citation type="submission" date="2015-10" db="EMBL/GenBank/DDBJ databases">
        <authorList>
            <person name="Gilbert D.G."/>
        </authorList>
    </citation>
    <scope>NUCLEOTIDE SEQUENCE</scope>
    <source>
        <strain evidence="1">Phyl III-seqv23</strain>
    </source>
</reference>
<name>A0A0S4TUL7_RALSL</name>
<protein>
    <submittedName>
        <fullName evidence="1">Uncharacterized protein</fullName>
    </submittedName>
</protein>
<evidence type="ECO:0000313" key="1">
    <source>
        <dbReference type="EMBL" id="CUV13767.1"/>
    </source>
</evidence>
<dbReference type="EMBL" id="LN899819">
    <property type="protein sequence ID" value="CUV13767.1"/>
    <property type="molecule type" value="Genomic_DNA"/>
</dbReference>
<sequence length="30" mass="3176">MRGPIAGLACEPNGIEQRHDALAPFGSGYF</sequence>
<gene>
    <name evidence="1" type="ORF">RUN39_v1_620023</name>
</gene>
<organism evidence="1">
    <name type="scientific">Ralstonia solanacearum</name>
    <name type="common">Pseudomonas solanacearum</name>
    <dbReference type="NCBI Taxonomy" id="305"/>
    <lineage>
        <taxon>Bacteria</taxon>
        <taxon>Pseudomonadati</taxon>
        <taxon>Pseudomonadota</taxon>
        <taxon>Betaproteobacteria</taxon>
        <taxon>Burkholderiales</taxon>
        <taxon>Burkholderiaceae</taxon>
        <taxon>Ralstonia</taxon>
        <taxon>Ralstonia solanacearum species complex</taxon>
    </lineage>
</organism>
<accession>A0A0S4TUL7</accession>
<dbReference type="AlphaFoldDB" id="A0A0S4TUL7"/>
<proteinExistence type="predicted"/>